<dbReference type="Pfam" id="PF22942">
    <property type="entry name" value="DUF7025"/>
    <property type="match status" value="1"/>
</dbReference>
<name>A0A218Z6A3_9HELO</name>
<gene>
    <name evidence="2" type="ORF">B2J93_7629</name>
</gene>
<accession>A0A218Z6A3</accession>
<keyword evidence="3" id="KW-1185">Reference proteome</keyword>
<dbReference type="InterPro" id="IPR054289">
    <property type="entry name" value="DUF7025"/>
</dbReference>
<evidence type="ECO:0000313" key="2">
    <source>
        <dbReference type="EMBL" id="OWP03611.1"/>
    </source>
</evidence>
<dbReference type="EMBL" id="MZNU01000176">
    <property type="protein sequence ID" value="OWP03611.1"/>
    <property type="molecule type" value="Genomic_DNA"/>
</dbReference>
<evidence type="ECO:0000259" key="1">
    <source>
        <dbReference type="Pfam" id="PF22942"/>
    </source>
</evidence>
<reference evidence="2 3" key="1">
    <citation type="submission" date="2017-04" db="EMBL/GenBank/DDBJ databases">
        <title>Draft genome sequence of Marssonina coronaria NL1: causal agent of apple blotch.</title>
        <authorList>
            <person name="Cheng Q."/>
        </authorList>
    </citation>
    <scope>NUCLEOTIDE SEQUENCE [LARGE SCALE GENOMIC DNA]</scope>
    <source>
        <strain evidence="2 3">NL1</strain>
    </source>
</reference>
<protein>
    <recommendedName>
        <fullName evidence="1">DUF7025 domain-containing protein</fullName>
    </recommendedName>
</protein>
<dbReference type="AlphaFoldDB" id="A0A218Z6A3"/>
<dbReference type="InParanoid" id="A0A218Z6A3"/>
<evidence type="ECO:0000313" key="3">
    <source>
        <dbReference type="Proteomes" id="UP000242519"/>
    </source>
</evidence>
<dbReference type="OrthoDB" id="10042665at2759"/>
<comment type="caution">
    <text evidence="2">The sequence shown here is derived from an EMBL/GenBank/DDBJ whole genome shotgun (WGS) entry which is preliminary data.</text>
</comment>
<feature type="domain" description="DUF7025" evidence="1">
    <location>
        <begin position="1"/>
        <end position="88"/>
    </location>
</feature>
<sequence>MIFNLGDLVYEHRDGHTRLFQVRRHGYGESPTGGRGVGGISTSAASFVSFDGFKTGIASEKLRIWETRGFFGLFSTSITSLSAFPVKFLGSEARTDLEIKLADRG</sequence>
<proteinExistence type="predicted"/>
<organism evidence="2 3">
    <name type="scientific">Diplocarpon coronariae</name>
    <dbReference type="NCBI Taxonomy" id="2795749"/>
    <lineage>
        <taxon>Eukaryota</taxon>
        <taxon>Fungi</taxon>
        <taxon>Dikarya</taxon>
        <taxon>Ascomycota</taxon>
        <taxon>Pezizomycotina</taxon>
        <taxon>Leotiomycetes</taxon>
        <taxon>Helotiales</taxon>
        <taxon>Drepanopezizaceae</taxon>
        <taxon>Diplocarpon</taxon>
    </lineage>
</organism>
<dbReference type="Proteomes" id="UP000242519">
    <property type="component" value="Unassembled WGS sequence"/>
</dbReference>